<dbReference type="Proteomes" id="UP000823749">
    <property type="component" value="Chromosome 10"/>
</dbReference>
<dbReference type="EMBL" id="JACTNZ010000010">
    <property type="protein sequence ID" value="KAG5528906.1"/>
    <property type="molecule type" value="Genomic_DNA"/>
</dbReference>
<reference evidence="1" key="1">
    <citation type="submission" date="2020-08" db="EMBL/GenBank/DDBJ databases">
        <title>Plant Genome Project.</title>
        <authorList>
            <person name="Zhang R.-G."/>
        </authorList>
    </citation>
    <scope>NUCLEOTIDE SEQUENCE</scope>
    <source>
        <strain evidence="1">WSP0</strain>
        <tissue evidence="1">Leaf</tissue>
    </source>
</reference>
<protein>
    <submittedName>
        <fullName evidence="1">Uncharacterized protein</fullName>
    </submittedName>
</protein>
<keyword evidence="2" id="KW-1185">Reference proteome</keyword>
<accession>A0AAV6IJW4</accession>
<dbReference type="AlphaFoldDB" id="A0AAV6IJW4"/>
<comment type="caution">
    <text evidence="1">The sequence shown here is derived from an EMBL/GenBank/DDBJ whole genome shotgun (WGS) entry which is preliminary data.</text>
</comment>
<name>A0AAV6IJW4_9ERIC</name>
<evidence type="ECO:0000313" key="1">
    <source>
        <dbReference type="EMBL" id="KAG5528906.1"/>
    </source>
</evidence>
<organism evidence="1 2">
    <name type="scientific">Rhododendron griersonianum</name>
    <dbReference type="NCBI Taxonomy" id="479676"/>
    <lineage>
        <taxon>Eukaryota</taxon>
        <taxon>Viridiplantae</taxon>
        <taxon>Streptophyta</taxon>
        <taxon>Embryophyta</taxon>
        <taxon>Tracheophyta</taxon>
        <taxon>Spermatophyta</taxon>
        <taxon>Magnoliopsida</taxon>
        <taxon>eudicotyledons</taxon>
        <taxon>Gunneridae</taxon>
        <taxon>Pentapetalae</taxon>
        <taxon>asterids</taxon>
        <taxon>Ericales</taxon>
        <taxon>Ericaceae</taxon>
        <taxon>Ericoideae</taxon>
        <taxon>Rhodoreae</taxon>
        <taxon>Rhododendron</taxon>
    </lineage>
</organism>
<gene>
    <name evidence="1" type="ORF">RHGRI_029535</name>
</gene>
<sequence>MVALNAIIGDLSSDPIPSRQLDPASTIRNPIFTMANPSTSQGFGNRFRTMMPAQPELEPKVDMQAVGWAIADNDDYAAPLIQGLYQLELEGFPLHPEYVLVDHDWDEEWLAGHNQAMLDPLDGISLYMLFQQPEPLIPEEEYYWDPEPAWHGIMDLDPNPLQSYAIPDYMTHFMEDDLVQEEPRICRHPNLA</sequence>
<evidence type="ECO:0000313" key="2">
    <source>
        <dbReference type="Proteomes" id="UP000823749"/>
    </source>
</evidence>
<proteinExistence type="predicted"/>